<evidence type="ECO:0000313" key="2">
    <source>
        <dbReference type="Proteomes" id="UP000070544"/>
    </source>
</evidence>
<gene>
    <name evidence="1" type="ORF">M427DRAFT_135858</name>
</gene>
<evidence type="ECO:0000313" key="1">
    <source>
        <dbReference type="EMBL" id="KXS14239.1"/>
    </source>
</evidence>
<dbReference type="Proteomes" id="UP000070544">
    <property type="component" value="Unassembled WGS sequence"/>
</dbReference>
<keyword evidence="2" id="KW-1185">Reference proteome</keyword>
<accession>A0A139AC49</accession>
<sequence>MERDLRTRGLKASVVHWGGVKDFVNSDDCIVVVEKDFVNSDDCIVVVEKDFVNSDDCDV</sequence>
<dbReference type="AlphaFoldDB" id="A0A139AC49"/>
<dbReference type="EMBL" id="KQ965770">
    <property type="protein sequence ID" value="KXS14239.1"/>
    <property type="molecule type" value="Genomic_DNA"/>
</dbReference>
<reference evidence="1 2" key="1">
    <citation type="journal article" date="2015" name="Genome Biol. Evol.">
        <title>Phylogenomic analyses indicate that early fungi evolved digesting cell walls of algal ancestors of land plants.</title>
        <authorList>
            <person name="Chang Y."/>
            <person name="Wang S."/>
            <person name="Sekimoto S."/>
            <person name="Aerts A.L."/>
            <person name="Choi C."/>
            <person name="Clum A."/>
            <person name="LaButti K.M."/>
            <person name="Lindquist E.A."/>
            <person name="Yee Ngan C."/>
            <person name="Ohm R.A."/>
            <person name="Salamov A.A."/>
            <person name="Grigoriev I.V."/>
            <person name="Spatafora J.W."/>
            <person name="Berbee M.L."/>
        </authorList>
    </citation>
    <scope>NUCLEOTIDE SEQUENCE [LARGE SCALE GENOMIC DNA]</scope>
    <source>
        <strain evidence="1 2">JEL478</strain>
    </source>
</reference>
<name>A0A139AC49_GONPJ</name>
<organism evidence="1 2">
    <name type="scientific">Gonapodya prolifera (strain JEL478)</name>
    <name type="common">Monoblepharis prolifera</name>
    <dbReference type="NCBI Taxonomy" id="1344416"/>
    <lineage>
        <taxon>Eukaryota</taxon>
        <taxon>Fungi</taxon>
        <taxon>Fungi incertae sedis</taxon>
        <taxon>Chytridiomycota</taxon>
        <taxon>Chytridiomycota incertae sedis</taxon>
        <taxon>Monoblepharidomycetes</taxon>
        <taxon>Monoblepharidales</taxon>
        <taxon>Gonapodyaceae</taxon>
        <taxon>Gonapodya</taxon>
    </lineage>
</organism>
<proteinExistence type="predicted"/>
<protein>
    <submittedName>
        <fullName evidence="1">Uncharacterized protein</fullName>
    </submittedName>
</protein>